<reference evidence="1 2" key="1">
    <citation type="submission" date="2021-05" db="EMBL/GenBank/DDBJ databases">
        <title>Croceibacterium sp. LX-88 genome sequence.</title>
        <authorList>
            <person name="Luo X."/>
        </authorList>
    </citation>
    <scope>NUCLEOTIDE SEQUENCE [LARGE SCALE GENOMIC DNA]</scope>
    <source>
        <strain evidence="1 2">LX-88</strain>
    </source>
</reference>
<dbReference type="EMBL" id="JAHFVK010000002">
    <property type="protein sequence ID" value="MBT2135558.1"/>
    <property type="molecule type" value="Genomic_DNA"/>
</dbReference>
<organism evidence="1 2">
    <name type="scientific">Croceibacterium selenioxidans</name>
    <dbReference type="NCBI Taxonomy" id="2838833"/>
    <lineage>
        <taxon>Bacteria</taxon>
        <taxon>Pseudomonadati</taxon>
        <taxon>Pseudomonadota</taxon>
        <taxon>Alphaproteobacteria</taxon>
        <taxon>Sphingomonadales</taxon>
        <taxon>Erythrobacteraceae</taxon>
        <taxon>Croceibacterium</taxon>
    </lineage>
</organism>
<dbReference type="RefSeq" id="WP_214537258.1">
    <property type="nucleotide sequence ID" value="NZ_JAHFVK010000002.1"/>
</dbReference>
<evidence type="ECO:0000313" key="2">
    <source>
        <dbReference type="Proteomes" id="UP000811255"/>
    </source>
</evidence>
<name>A0ABS5W738_9SPHN</name>
<gene>
    <name evidence="1" type="ORF">KK137_14565</name>
</gene>
<accession>A0ABS5W738</accession>
<dbReference type="Proteomes" id="UP000811255">
    <property type="component" value="Unassembled WGS sequence"/>
</dbReference>
<protein>
    <submittedName>
        <fullName evidence="1">Uncharacterized protein</fullName>
    </submittedName>
</protein>
<keyword evidence="2" id="KW-1185">Reference proteome</keyword>
<sequence length="177" mass="18488">MIRACRRGVLAGALAVPTVAGLAHWRWRHGEASVLLHDPALTAGLRFAEAGAARGGEVVAIEGDRIRLARTVLERKPALIAGVSRHADALMIEEVAREAGYVPVAALHGRGRTCTDECQPGWTALGRLAQAAEGNWIEALADYAVRPGALAGATVASAFPPRADPGLVVGWVLAPRA</sequence>
<evidence type="ECO:0000313" key="1">
    <source>
        <dbReference type="EMBL" id="MBT2135558.1"/>
    </source>
</evidence>
<proteinExistence type="predicted"/>
<comment type="caution">
    <text evidence="1">The sequence shown here is derived from an EMBL/GenBank/DDBJ whole genome shotgun (WGS) entry which is preliminary data.</text>
</comment>